<name>A0ABT6G258_9FLAO</name>
<keyword evidence="2" id="KW-1185">Reference proteome</keyword>
<dbReference type="PIRSF" id="PIRSF035170">
    <property type="entry name" value="HD_phosphohydro"/>
    <property type="match status" value="1"/>
</dbReference>
<accession>A0ABT6G258</accession>
<organism evidence="1 2">
    <name type="scientific">Winogradskyella marincola</name>
    <dbReference type="NCBI Taxonomy" id="3037795"/>
    <lineage>
        <taxon>Bacteria</taxon>
        <taxon>Pseudomonadati</taxon>
        <taxon>Bacteroidota</taxon>
        <taxon>Flavobacteriia</taxon>
        <taxon>Flavobacteriales</taxon>
        <taxon>Flavobacteriaceae</taxon>
        <taxon>Winogradskyella</taxon>
    </lineage>
</organism>
<dbReference type="EMBL" id="JARSBN010000004">
    <property type="protein sequence ID" value="MDG4716120.1"/>
    <property type="molecule type" value="Genomic_DNA"/>
</dbReference>
<evidence type="ECO:0008006" key="3">
    <source>
        <dbReference type="Google" id="ProtNLM"/>
    </source>
</evidence>
<dbReference type="PANTHER" id="PTHR21174">
    <property type="match status" value="1"/>
</dbReference>
<gene>
    <name evidence="1" type="ORF">P7122_09570</name>
</gene>
<reference evidence="1 2" key="1">
    <citation type="submission" date="2023-03" db="EMBL/GenBank/DDBJ databases">
        <title>Strain YYF002 represents a novel species in the genus Winogradskyella isolated from seawater.</title>
        <authorList>
            <person name="Fu Z.-Y."/>
        </authorList>
    </citation>
    <scope>NUCLEOTIDE SEQUENCE [LARGE SCALE GENOMIC DNA]</scope>
    <source>
        <strain evidence="1 2">YYF002</strain>
    </source>
</reference>
<dbReference type="RefSeq" id="WP_278005565.1">
    <property type="nucleotide sequence ID" value="NZ_JARSBN010000004.1"/>
</dbReference>
<protein>
    <recommendedName>
        <fullName evidence="3">Metal-dependent HD superfamily phosphohydrolase</fullName>
    </recommendedName>
</protein>
<proteinExistence type="predicted"/>
<dbReference type="Proteomes" id="UP001529085">
    <property type="component" value="Unassembled WGS sequence"/>
</dbReference>
<sequence length="206" mass="24963">MKVDIKSQWFSLASKYTKDDFLINSLWLEISKHYSEKNRYYHTLSHIQNMLHQAKNFENKIIDFDALLFAIWYHDIIYKSTKKDNEAQSAHFAKTSLENFNVDIEKIQNLIISTKNHTAILDNNLDNAYLLDFDLSILGSDWEIYKNYTHQIRKEYKIYPNFMYRSGRKKVLRHFLERETLYFTETYQITHENRARQNLEKELEML</sequence>
<dbReference type="SUPFAM" id="SSF109604">
    <property type="entry name" value="HD-domain/PDEase-like"/>
    <property type="match status" value="1"/>
</dbReference>
<dbReference type="Gene3D" id="1.10.3210.10">
    <property type="entry name" value="Hypothetical protein af1432"/>
    <property type="match status" value="1"/>
</dbReference>
<comment type="caution">
    <text evidence="1">The sequence shown here is derived from an EMBL/GenBank/DDBJ whole genome shotgun (WGS) entry which is preliminary data.</text>
</comment>
<dbReference type="InterPro" id="IPR009218">
    <property type="entry name" value="HD_phosphohydro"/>
</dbReference>
<evidence type="ECO:0000313" key="1">
    <source>
        <dbReference type="EMBL" id="MDG4716120.1"/>
    </source>
</evidence>
<evidence type="ECO:0000313" key="2">
    <source>
        <dbReference type="Proteomes" id="UP001529085"/>
    </source>
</evidence>
<dbReference type="PANTHER" id="PTHR21174:SF0">
    <property type="entry name" value="HD PHOSPHOHYDROLASE FAMILY PROTEIN-RELATED"/>
    <property type="match status" value="1"/>
</dbReference>